<protein>
    <submittedName>
        <fullName evidence="2">DUF983 domain-containing protein</fullName>
    </submittedName>
</protein>
<keyword evidence="1" id="KW-0812">Transmembrane</keyword>
<evidence type="ECO:0000313" key="2">
    <source>
        <dbReference type="EMBL" id="TVV71872.1"/>
    </source>
</evidence>
<name>A0A558QXT0_9SPHN</name>
<gene>
    <name evidence="2" type="ORF">FOY91_15910</name>
</gene>
<feature type="transmembrane region" description="Helical" evidence="1">
    <location>
        <begin position="88"/>
        <end position="112"/>
    </location>
</feature>
<feature type="transmembrane region" description="Helical" evidence="1">
    <location>
        <begin position="55"/>
        <end position="73"/>
    </location>
</feature>
<keyword evidence="3" id="KW-1185">Reference proteome</keyword>
<dbReference type="EMBL" id="VNIM01000077">
    <property type="protein sequence ID" value="TVV71872.1"/>
    <property type="molecule type" value="Genomic_DNA"/>
</dbReference>
<reference evidence="2 3" key="1">
    <citation type="submission" date="2019-07" db="EMBL/GenBank/DDBJ databases">
        <title>Sphingomonas solaris sp. nov., isolated from a solar panel from Boston, Massachusetts.</title>
        <authorList>
            <person name="Tanner K."/>
            <person name="Pascual J."/>
            <person name="Mancuso C."/>
            <person name="Pereto J."/>
            <person name="Khalil A."/>
            <person name="Vilanova C."/>
        </authorList>
    </citation>
    <scope>NUCLEOTIDE SEQUENCE [LARGE SCALE GENOMIC DNA]</scope>
    <source>
        <strain evidence="2 3">R4DWN</strain>
    </source>
</reference>
<keyword evidence="1" id="KW-0472">Membrane</keyword>
<dbReference type="OrthoDB" id="9799456at2"/>
<dbReference type="Proteomes" id="UP000318681">
    <property type="component" value="Unassembled WGS sequence"/>
</dbReference>
<organism evidence="2 3">
    <name type="scientific">Alterirhizorhabdus solaris</name>
    <dbReference type="NCBI Taxonomy" id="2529389"/>
    <lineage>
        <taxon>Bacteria</taxon>
        <taxon>Pseudomonadati</taxon>
        <taxon>Pseudomonadota</taxon>
        <taxon>Alphaproteobacteria</taxon>
        <taxon>Sphingomonadales</taxon>
        <taxon>Rhizorhabdaceae</taxon>
        <taxon>Alterirhizorhabdus</taxon>
    </lineage>
</organism>
<dbReference type="RefSeq" id="WP_145154135.1">
    <property type="nucleotide sequence ID" value="NZ_VNIM01000077.1"/>
</dbReference>
<dbReference type="Pfam" id="PF06170">
    <property type="entry name" value="DUF983"/>
    <property type="match status" value="1"/>
</dbReference>
<evidence type="ECO:0000256" key="1">
    <source>
        <dbReference type="SAM" id="Phobius"/>
    </source>
</evidence>
<sequence>MQTEIVRPLRPALLRGFAGRCPKCGDARLFGRFLKPVASCPACGEDWSRHSADDFPAYIVIILLGHLLLPVVVEVNNLFSPGMVAQMILWPLCAGLLALAMIQPVKGAVIAFQWARRMHGFAPVRT</sequence>
<evidence type="ECO:0000313" key="3">
    <source>
        <dbReference type="Proteomes" id="UP000318681"/>
    </source>
</evidence>
<comment type="caution">
    <text evidence="2">The sequence shown here is derived from an EMBL/GenBank/DDBJ whole genome shotgun (WGS) entry which is preliminary data.</text>
</comment>
<keyword evidence="1" id="KW-1133">Transmembrane helix</keyword>
<dbReference type="AlphaFoldDB" id="A0A558QXT0"/>
<dbReference type="InterPro" id="IPR009325">
    <property type="entry name" value="DUF983"/>
</dbReference>
<accession>A0A558QXT0</accession>
<proteinExistence type="predicted"/>